<evidence type="ECO:0000313" key="2">
    <source>
        <dbReference type="Proteomes" id="UP000282574"/>
    </source>
</evidence>
<dbReference type="Pfam" id="PF10792">
    <property type="entry name" value="DUF2605"/>
    <property type="match status" value="1"/>
</dbReference>
<gene>
    <name evidence="1" type="ORF">DSM107010_45400</name>
</gene>
<protein>
    <recommendedName>
        <fullName evidence="3">DUF2605 domain-containing protein</fullName>
    </recommendedName>
</protein>
<dbReference type="AlphaFoldDB" id="A0AB37UFV4"/>
<keyword evidence="2" id="KW-1185">Reference proteome</keyword>
<name>A0AB37UFV4_9CYAN</name>
<accession>A0AB37UFV4</accession>
<comment type="caution">
    <text evidence="1">The sequence shown here is derived from an EMBL/GenBank/DDBJ whole genome shotgun (WGS) entry which is preliminary data.</text>
</comment>
<organism evidence="1 2">
    <name type="scientific">Chroococcidiopsis cubana SAG 39.79</name>
    <dbReference type="NCBI Taxonomy" id="388085"/>
    <lineage>
        <taxon>Bacteria</taxon>
        <taxon>Bacillati</taxon>
        <taxon>Cyanobacteriota</taxon>
        <taxon>Cyanophyceae</taxon>
        <taxon>Chroococcidiopsidales</taxon>
        <taxon>Chroococcidiopsidaceae</taxon>
        <taxon>Chroococcidiopsis</taxon>
    </lineage>
</organism>
<evidence type="ECO:0008006" key="3">
    <source>
        <dbReference type="Google" id="ProtNLM"/>
    </source>
</evidence>
<sequence length="111" mass="12848">MLNQNLPEPELLKTLLQPLLEDFKYWFGRSQTFLENEKVSFLEPQQQSELLARVKQAQQEVSTAQLMFQATGGQVGIDMATLVPWHQLVTECWKVAIRFRSEQATQPEVEL</sequence>
<dbReference type="RefSeq" id="WP_015153826.1">
    <property type="nucleotide sequence ID" value="NZ_RSCK01000048.1"/>
</dbReference>
<dbReference type="EMBL" id="RSCK01000048">
    <property type="protein sequence ID" value="RUT09337.1"/>
    <property type="molecule type" value="Genomic_DNA"/>
</dbReference>
<proteinExistence type="predicted"/>
<evidence type="ECO:0000313" key="1">
    <source>
        <dbReference type="EMBL" id="RUT09337.1"/>
    </source>
</evidence>
<dbReference type="Proteomes" id="UP000282574">
    <property type="component" value="Unassembled WGS sequence"/>
</dbReference>
<dbReference type="InterPro" id="IPR019728">
    <property type="entry name" value="DUF2605"/>
</dbReference>
<reference evidence="1 2" key="1">
    <citation type="journal article" date="2019" name="Genome Biol. Evol.">
        <title>Day and night: Metabolic profiles and evolutionary relationships of six axenic non-marine cyanobacteria.</title>
        <authorList>
            <person name="Will S.E."/>
            <person name="Henke P."/>
            <person name="Boedeker C."/>
            <person name="Huang S."/>
            <person name="Brinkmann H."/>
            <person name="Rohde M."/>
            <person name="Jarek M."/>
            <person name="Friedl T."/>
            <person name="Seufert S."/>
            <person name="Schumacher M."/>
            <person name="Overmann J."/>
            <person name="Neumann-Schaal M."/>
            <person name="Petersen J."/>
        </authorList>
    </citation>
    <scope>NUCLEOTIDE SEQUENCE [LARGE SCALE GENOMIC DNA]</scope>
    <source>
        <strain evidence="1 2">SAG 39.79</strain>
    </source>
</reference>